<dbReference type="SUPFAM" id="SSF51126">
    <property type="entry name" value="Pectin lyase-like"/>
    <property type="match status" value="1"/>
</dbReference>
<evidence type="ECO:0000256" key="1">
    <source>
        <dbReference type="SAM" id="MobiDB-lite"/>
    </source>
</evidence>
<reference evidence="3 4" key="1">
    <citation type="submission" date="2019-02" db="EMBL/GenBank/DDBJ databases">
        <title>Deep-cultivation of Planctomycetes and their phenomic and genomic characterization uncovers novel biology.</title>
        <authorList>
            <person name="Wiegand S."/>
            <person name="Jogler M."/>
            <person name="Boedeker C."/>
            <person name="Pinto D."/>
            <person name="Vollmers J."/>
            <person name="Rivas-Marin E."/>
            <person name="Kohn T."/>
            <person name="Peeters S.H."/>
            <person name="Heuer A."/>
            <person name="Rast P."/>
            <person name="Oberbeckmann S."/>
            <person name="Bunk B."/>
            <person name="Jeske O."/>
            <person name="Meyerdierks A."/>
            <person name="Storesund J.E."/>
            <person name="Kallscheuer N."/>
            <person name="Luecker S."/>
            <person name="Lage O.M."/>
            <person name="Pohl T."/>
            <person name="Merkel B.J."/>
            <person name="Hornburger P."/>
            <person name="Mueller R.-W."/>
            <person name="Bruemmer F."/>
            <person name="Labrenz M."/>
            <person name="Spormann A.M."/>
            <person name="Op den Camp H."/>
            <person name="Overmann J."/>
            <person name="Amann R."/>
            <person name="Jetten M.S.M."/>
            <person name="Mascher T."/>
            <person name="Medema M.H."/>
            <person name="Devos D.P."/>
            <person name="Kaster A.-K."/>
            <person name="Ovreas L."/>
            <person name="Rohde M."/>
            <person name="Galperin M.Y."/>
            <person name="Jogler C."/>
        </authorList>
    </citation>
    <scope>NUCLEOTIDE SEQUENCE [LARGE SCALE GENOMIC DNA]</scope>
    <source>
        <strain evidence="3 4">HG15A2</strain>
    </source>
</reference>
<protein>
    <recommendedName>
        <fullName evidence="2">GH141-like insertion domain-containing protein</fullName>
    </recommendedName>
</protein>
<dbReference type="RefSeq" id="WP_145061838.1">
    <property type="nucleotide sequence ID" value="NZ_CP036263.1"/>
</dbReference>
<dbReference type="AlphaFoldDB" id="A0A517MZS5"/>
<gene>
    <name evidence="3" type="ORF">HG15A2_37110</name>
</gene>
<accession>A0A517MZS5</accession>
<dbReference type="Gene3D" id="2.160.20.10">
    <property type="entry name" value="Single-stranded right-handed beta-helix, Pectin lyase-like"/>
    <property type="match status" value="2"/>
</dbReference>
<dbReference type="InterPro" id="IPR011050">
    <property type="entry name" value="Pectin_lyase_fold/virulence"/>
</dbReference>
<dbReference type="PANTHER" id="PTHR36453:SF1">
    <property type="entry name" value="RIGHT HANDED BETA HELIX DOMAIN-CONTAINING PROTEIN"/>
    <property type="match status" value="1"/>
</dbReference>
<organism evidence="3 4">
    <name type="scientific">Adhaeretor mobilis</name>
    <dbReference type="NCBI Taxonomy" id="1930276"/>
    <lineage>
        <taxon>Bacteria</taxon>
        <taxon>Pseudomonadati</taxon>
        <taxon>Planctomycetota</taxon>
        <taxon>Planctomycetia</taxon>
        <taxon>Pirellulales</taxon>
        <taxon>Lacipirellulaceae</taxon>
        <taxon>Adhaeretor</taxon>
    </lineage>
</organism>
<feature type="region of interest" description="Disordered" evidence="1">
    <location>
        <begin position="591"/>
        <end position="610"/>
    </location>
</feature>
<keyword evidence="4" id="KW-1185">Reference proteome</keyword>
<dbReference type="Pfam" id="PF21231">
    <property type="entry name" value="GH141_M"/>
    <property type="match status" value="1"/>
</dbReference>
<dbReference type="InterPro" id="IPR012334">
    <property type="entry name" value="Pectin_lyas_fold"/>
</dbReference>
<sequence length="650" mass="72661">MLYHSQQQRLVTFAMFTLAVLGTAVTGRAKDQAPSTDPAQVFYVSPAGDDAAPGTEANPFATILRAREAVRRLKYTDQYPAEGVTVFLKQGRYELDEPLNLTPADSGLAGGPVVYASAPGELATLCGGSEISGWKQHGRGLWLAPTDGEFRQLYVNGKRATHARSPNDGKQFYLVSKWHKESKTLEIPWDVAKDLEDVSQLEMLLQNEWCQSILRVKSVERQEENQDLATVQLRNPGQDMIFSRLAPWILDGNAFRWENSLGLLDVPGEWYLDQKKHVVYYRPREGEDMTQARITAPRMESLIHIAGTVRRPVEHVVFRDLAFEETNWHRPSRLGLIEGQAGFFNYTATADNFQLFGRPPAAVELTGCKHIRFERNQFRNLGATALDLLFATNACEVVGNRFTDIAGTAIRHGTFSPPEYDHHYVFNPKDEREICTNDRIANNYITNAAADYLGNLAIACGYVRGARIEHNQIENLPYTAISLGWGWGPKPNAMLGNKIRYNHISDVVKQLHDGAAIYTLAPQLGTEIAFNYMADIQPSNWVTADKACGVFFDEQSDHIRCHDNVMSNIARPYLLHAIGNNNQMENDVVLDPDSDESETTRSFPHLGGKRAGTPAFSLKVMREPTPAVEEIISQAGLEPAYQDLLEQAQP</sequence>
<name>A0A517MZS5_9BACT</name>
<dbReference type="OrthoDB" id="227157at2"/>
<dbReference type="EMBL" id="CP036263">
    <property type="protein sequence ID" value="QDT00375.1"/>
    <property type="molecule type" value="Genomic_DNA"/>
</dbReference>
<dbReference type="Proteomes" id="UP000319852">
    <property type="component" value="Chromosome"/>
</dbReference>
<dbReference type="KEGG" id="amob:HG15A2_37110"/>
<evidence type="ECO:0000259" key="2">
    <source>
        <dbReference type="Pfam" id="PF21231"/>
    </source>
</evidence>
<dbReference type="PANTHER" id="PTHR36453">
    <property type="entry name" value="SECRETED PROTEIN-RELATED"/>
    <property type="match status" value="1"/>
</dbReference>
<proteinExistence type="predicted"/>
<dbReference type="InterPro" id="IPR048482">
    <property type="entry name" value="GH141_ins"/>
</dbReference>
<evidence type="ECO:0000313" key="4">
    <source>
        <dbReference type="Proteomes" id="UP000319852"/>
    </source>
</evidence>
<evidence type="ECO:0000313" key="3">
    <source>
        <dbReference type="EMBL" id="QDT00375.1"/>
    </source>
</evidence>
<feature type="domain" description="GH141-like insertion" evidence="2">
    <location>
        <begin position="149"/>
        <end position="284"/>
    </location>
</feature>